<feature type="domain" description="Amylopullulanase X25" evidence="2">
    <location>
        <begin position="159"/>
        <end position="223"/>
    </location>
</feature>
<gene>
    <name evidence="3" type="ORF">ABTW24_08940</name>
    <name evidence="4" type="ORF">NCTC11429_00048</name>
</gene>
<dbReference type="RefSeq" id="WP_081817784.1">
    <property type="nucleotide sequence ID" value="NZ_CP158797.1"/>
</dbReference>
<dbReference type="Proteomes" id="UP001566204">
    <property type="component" value="Unassembled WGS sequence"/>
</dbReference>
<accession>A0A4U9U5X5</accession>
<evidence type="ECO:0000259" key="2">
    <source>
        <dbReference type="Pfam" id="PF22058"/>
    </source>
</evidence>
<evidence type="ECO:0000313" key="4">
    <source>
        <dbReference type="EMBL" id="VTR27773.1"/>
    </source>
</evidence>
<dbReference type="InterPro" id="IPR025970">
    <property type="entry name" value="SusE"/>
</dbReference>
<dbReference type="Pfam" id="PF14292">
    <property type="entry name" value="SusE"/>
    <property type="match status" value="1"/>
</dbReference>
<dbReference type="EMBL" id="JBEOQB010000002">
    <property type="protein sequence ID" value="MEZ0451718.1"/>
    <property type="molecule type" value="Genomic_DNA"/>
</dbReference>
<dbReference type="Gene3D" id="2.60.40.10">
    <property type="entry name" value="Immunoglobulins"/>
    <property type="match status" value="1"/>
</dbReference>
<dbReference type="PROSITE" id="PS51257">
    <property type="entry name" value="PROKAR_LIPOPROTEIN"/>
    <property type="match status" value="1"/>
</dbReference>
<protein>
    <submittedName>
        <fullName evidence="3">SusE domain-containing protein</fullName>
    </submittedName>
</protein>
<feature type="domain" description="SusE outer membrane protein" evidence="1">
    <location>
        <begin position="31"/>
        <end position="128"/>
    </location>
</feature>
<evidence type="ECO:0000313" key="6">
    <source>
        <dbReference type="Proteomes" id="UP001566204"/>
    </source>
</evidence>
<dbReference type="STRING" id="1123265.GCA_000686625_00663"/>
<dbReference type="InterPro" id="IPR054409">
    <property type="entry name" value="X25_BaPul-like"/>
</dbReference>
<dbReference type="Pfam" id="PF22058">
    <property type="entry name" value="X25_BaPul_like"/>
    <property type="match status" value="1"/>
</dbReference>
<name>A0A4U9U5X5_9SPHI</name>
<dbReference type="CDD" id="cd12967">
    <property type="entry name" value="CBM_SusE-F_like_u1"/>
    <property type="match status" value="1"/>
</dbReference>
<keyword evidence="6" id="KW-1185">Reference proteome</keyword>
<evidence type="ECO:0000313" key="3">
    <source>
        <dbReference type="EMBL" id="MEZ0451718.1"/>
    </source>
</evidence>
<dbReference type="Gene3D" id="2.60.40.3620">
    <property type="match status" value="1"/>
</dbReference>
<sequence>MRHLIIKGSLIGLLSLGLASCNKSENQMIAHIGPVGTLNTSTTDLKLSLADGEKPALTLSFSKVEVTGAEIPVTSTIQFDIKGNNFANPVEFVQKSDTFSPTVNQVNQLMLKLGMKIGELGQLEVRLKSEPAANAVSYSNIILLTGTPFKASSWIYIPGAYQNWSPETADSLLSSTSNGIYEGIVNFPVGKLDFKITPKKNWTINYGDSGNGTFRLGGDNFNVLTPGAKKVMIDMNKMKWEISDVKIWSLIGSATPKGWDGDTDLKFVNDGTGTFTLTQDLTAGDIKIRYGHDWSINFGGSINDFVLNGGNVPVAAGNYTVKLNVAKTDAQGNPTAVKVSVQKNEK</sequence>
<dbReference type="Proteomes" id="UP000308196">
    <property type="component" value="Chromosome"/>
</dbReference>
<evidence type="ECO:0000259" key="1">
    <source>
        <dbReference type="Pfam" id="PF14292"/>
    </source>
</evidence>
<dbReference type="EMBL" id="LR590484">
    <property type="protein sequence ID" value="VTR27773.1"/>
    <property type="molecule type" value="Genomic_DNA"/>
</dbReference>
<dbReference type="KEGG" id="stha:NCTC11429_00048"/>
<reference evidence="3 6" key="2">
    <citation type="submission" date="2024-06" db="EMBL/GenBank/DDBJ databases">
        <title>Soil Sphingobacterium thalpophilum.</title>
        <authorList>
            <person name="Yang J."/>
            <person name="Li J."/>
        </authorList>
    </citation>
    <scope>NUCLEOTIDE SEQUENCE [LARGE SCALE GENOMIC DNA]</scope>
    <source>
        <strain evidence="3 6">22g91tb</strain>
    </source>
</reference>
<evidence type="ECO:0000313" key="5">
    <source>
        <dbReference type="Proteomes" id="UP000308196"/>
    </source>
</evidence>
<dbReference type="GeneID" id="78460888"/>
<reference evidence="4 5" key="1">
    <citation type="submission" date="2019-05" db="EMBL/GenBank/DDBJ databases">
        <authorList>
            <consortium name="Pathogen Informatics"/>
        </authorList>
    </citation>
    <scope>NUCLEOTIDE SEQUENCE [LARGE SCALE GENOMIC DNA]</scope>
    <source>
        <strain evidence="4 5">NCTC11429</strain>
    </source>
</reference>
<dbReference type="InterPro" id="IPR013783">
    <property type="entry name" value="Ig-like_fold"/>
</dbReference>
<proteinExistence type="predicted"/>
<dbReference type="AlphaFoldDB" id="A0A4U9U5X5"/>
<organism evidence="4 5">
    <name type="scientific">Sphingobacterium thalpophilum</name>
    <dbReference type="NCBI Taxonomy" id="259"/>
    <lineage>
        <taxon>Bacteria</taxon>
        <taxon>Pseudomonadati</taxon>
        <taxon>Bacteroidota</taxon>
        <taxon>Sphingobacteriia</taxon>
        <taxon>Sphingobacteriales</taxon>
        <taxon>Sphingobacteriaceae</taxon>
        <taxon>Sphingobacterium</taxon>
    </lineage>
</organism>